<evidence type="ECO:0000313" key="1">
    <source>
        <dbReference type="EMBL" id="KAI3733132.1"/>
    </source>
</evidence>
<name>A0ACB9CFT0_9ASTR</name>
<evidence type="ECO:0000313" key="2">
    <source>
        <dbReference type="Proteomes" id="UP001056120"/>
    </source>
</evidence>
<protein>
    <submittedName>
        <fullName evidence="1">Uncharacterized protein</fullName>
    </submittedName>
</protein>
<dbReference type="Proteomes" id="UP001056120">
    <property type="component" value="Linkage Group LG21"/>
</dbReference>
<keyword evidence="2" id="KW-1185">Reference proteome</keyword>
<sequence length="248" mass="27943">MLGLFIFIENMISFELFYMEHINLIQKTEFGPLEYLMDEENEGANTQPSTMEAEDKTLVFVDSLDDYLIIIQTLSSTLRQGWLELASARHSMGASRINTALLSLKHHSAATTVELDYYENAGSTTKSPQFSLCKWTSTDDENSSLKKENMEEDEQLKENPSSRDSENQESSLESSKGSETTASPHKTENHKERSKVLSVFGTLVSPKLRASQLSFETALETLVEIANVRSSILETHDTLVKDMKNTKE</sequence>
<reference evidence="1 2" key="2">
    <citation type="journal article" date="2022" name="Mol. Ecol. Resour.">
        <title>The genomes of chicory, endive, great burdock and yacon provide insights into Asteraceae paleo-polyploidization history and plant inulin production.</title>
        <authorList>
            <person name="Fan W."/>
            <person name="Wang S."/>
            <person name="Wang H."/>
            <person name="Wang A."/>
            <person name="Jiang F."/>
            <person name="Liu H."/>
            <person name="Zhao H."/>
            <person name="Xu D."/>
            <person name="Zhang Y."/>
        </authorList>
    </citation>
    <scope>NUCLEOTIDE SEQUENCE [LARGE SCALE GENOMIC DNA]</scope>
    <source>
        <strain evidence="2">cv. Yunnan</strain>
        <tissue evidence="1">Leaves</tissue>
    </source>
</reference>
<reference evidence="2" key="1">
    <citation type="journal article" date="2022" name="Mol. Ecol. Resour.">
        <title>The genomes of chicory, endive, great burdock and yacon provide insights into Asteraceae palaeo-polyploidization history and plant inulin production.</title>
        <authorList>
            <person name="Fan W."/>
            <person name="Wang S."/>
            <person name="Wang H."/>
            <person name="Wang A."/>
            <person name="Jiang F."/>
            <person name="Liu H."/>
            <person name="Zhao H."/>
            <person name="Xu D."/>
            <person name="Zhang Y."/>
        </authorList>
    </citation>
    <scope>NUCLEOTIDE SEQUENCE [LARGE SCALE GENOMIC DNA]</scope>
    <source>
        <strain evidence="2">cv. Yunnan</strain>
    </source>
</reference>
<accession>A0ACB9CFT0</accession>
<organism evidence="1 2">
    <name type="scientific">Smallanthus sonchifolius</name>
    <dbReference type="NCBI Taxonomy" id="185202"/>
    <lineage>
        <taxon>Eukaryota</taxon>
        <taxon>Viridiplantae</taxon>
        <taxon>Streptophyta</taxon>
        <taxon>Embryophyta</taxon>
        <taxon>Tracheophyta</taxon>
        <taxon>Spermatophyta</taxon>
        <taxon>Magnoliopsida</taxon>
        <taxon>eudicotyledons</taxon>
        <taxon>Gunneridae</taxon>
        <taxon>Pentapetalae</taxon>
        <taxon>asterids</taxon>
        <taxon>campanulids</taxon>
        <taxon>Asterales</taxon>
        <taxon>Asteraceae</taxon>
        <taxon>Asteroideae</taxon>
        <taxon>Heliantheae alliance</taxon>
        <taxon>Millerieae</taxon>
        <taxon>Smallanthus</taxon>
    </lineage>
</organism>
<proteinExistence type="predicted"/>
<dbReference type="EMBL" id="CM042038">
    <property type="protein sequence ID" value="KAI3733132.1"/>
    <property type="molecule type" value="Genomic_DNA"/>
</dbReference>
<gene>
    <name evidence="1" type="ORF">L1987_64350</name>
</gene>
<comment type="caution">
    <text evidence="1">The sequence shown here is derived from an EMBL/GenBank/DDBJ whole genome shotgun (WGS) entry which is preliminary data.</text>
</comment>